<dbReference type="Pfam" id="PF23857">
    <property type="entry name" value="Phage_TAC_19"/>
    <property type="match status" value="1"/>
</dbReference>
<dbReference type="Proteomes" id="UP000075304">
    <property type="component" value="Unassembled WGS sequence"/>
</dbReference>
<evidence type="ECO:0000313" key="2">
    <source>
        <dbReference type="Proteomes" id="UP000075304"/>
    </source>
</evidence>
<sequence>MLKIELYNPETERTETFTEGFVPARTLRKVLEFADKQEREKPSELETLDEMVSMIASFFRDDRVTFDAIYDGIPADKLSDEMERIMTDIMGGEAKKKLGKNRPPSKKA</sequence>
<protein>
    <submittedName>
        <fullName evidence="1">Uncharacterized protein</fullName>
    </submittedName>
</protein>
<gene>
    <name evidence="1" type="ORF">B4099_3176</name>
</gene>
<dbReference type="InterPro" id="IPR057006">
    <property type="entry name" value="Phage_TAC_19"/>
</dbReference>
<organism evidence="1 2">
    <name type="scientific">Heyndrickxia coagulans</name>
    <name type="common">Weizmannia coagulans</name>
    <dbReference type="NCBI Taxonomy" id="1398"/>
    <lineage>
        <taxon>Bacteria</taxon>
        <taxon>Bacillati</taxon>
        <taxon>Bacillota</taxon>
        <taxon>Bacilli</taxon>
        <taxon>Bacillales</taxon>
        <taxon>Bacillaceae</taxon>
        <taxon>Heyndrickxia</taxon>
    </lineage>
</organism>
<dbReference type="PATRIC" id="fig|1398.25.peg.1780"/>
<dbReference type="AlphaFoldDB" id="A0A150KHF1"/>
<reference evidence="1 2" key="1">
    <citation type="submission" date="2016-01" db="EMBL/GenBank/DDBJ databases">
        <title>Genome Sequences of Twelve Sporeforming Bacillus Species Isolated from Foods.</title>
        <authorList>
            <person name="Berendsen E.M."/>
            <person name="Wells-Bennik M.H."/>
            <person name="Krawcyk A.O."/>
            <person name="De Jong A."/>
            <person name="Holsappel S."/>
            <person name="Eijlander R.T."/>
            <person name="Kuipers O.P."/>
        </authorList>
    </citation>
    <scope>NUCLEOTIDE SEQUENCE [LARGE SCALE GENOMIC DNA]</scope>
    <source>
        <strain evidence="1 2">B4099</strain>
    </source>
</reference>
<comment type="caution">
    <text evidence="1">The sequence shown here is derived from an EMBL/GenBank/DDBJ whole genome shotgun (WGS) entry which is preliminary data.</text>
</comment>
<dbReference type="NCBIfam" id="NF047360">
    <property type="entry name" value="tail_chap_PVL"/>
    <property type="match status" value="1"/>
</dbReference>
<proteinExistence type="predicted"/>
<dbReference type="RefSeq" id="WP_061574459.1">
    <property type="nucleotide sequence ID" value="NZ_CP026649.1"/>
</dbReference>
<name>A0A150KHF1_HEYCO</name>
<accession>A0A150KHF1</accession>
<dbReference type="GeneID" id="93259762"/>
<evidence type="ECO:0000313" key="1">
    <source>
        <dbReference type="EMBL" id="KYC71635.1"/>
    </source>
</evidence>
<dbReference type="EMBL" id="LQYI01000024">
    <property type="protein sequence ID" value="KYC71635.1"/>
    <property type="molecule type" value="Genomic_DNA"/>
</dbReference>